<name>A0ABS9L0K9_9BACT</name>
<feature type="transmembrane region" description="Helical" evidence="6">
    <location>
        <begin position="424"/>
        <end position="445"/>
    </location>
</feature>
<feature type="transmembrane region" description="Helical" evidence="6">
    <location>
        <begin position="328"/>
        <end position="357"/>
    </location>
</feature>
<evidence type="ECO:0000256" key="4">
    <source>
        <dbReference type="ARBA" id="ARBA00022989"/>
    </source>
</evidence>
<keyword evidence="5 6" id="KW-0472">Membrane</keyword>
<reference evidence="9" key="1">
    <citation type="submission" date="2022-01" db="EMBL/GenBank/DDBJ databases">
        <authorList>
            <person name="Jo J.-H."/>
            <person name="Im W.-T."/>
        </authorList>
    </citation>
    <scope>NUCLEOTIDE SEQUENCE</scope>
    <source>
        <strain evidence="9">NA20</strain>
    </source>
</reference>
<feature type="transmembrane region" description="Helical" evidence="6">
    <location>
        <begin position="771"/>
        <end position="796"/>
    </location>
</feature>
<dbReference type="RefSeq" id="WP_237877354.1">
    <property type="nucleotide sequence ID" value="NZ_JAKLTR010000036.1"/>
</dbReference>
<dbReference type="InterPro" id="IPR050250">
    <property type="entry name" value="Macrolide_Exporter_MacB"/>
</dbReference>
<accession>A0ABS9L0K9</accession>
<feature type="transmembrane region" description="Helical" evidence="6">
    <location>
        <begin position="284"/>
        <end position="307"/>
    </location>
</feature>
<feature type="transmembrane region" description="Helical" evidence="6">
    <location>
        <begin position="21"/>
        <end position="41"/>
    </location>
</feature>
<evidence type="ECO:0000256" key="3">
    <source>
        <dbReference type="ARBA" id="ARBA00022692"/>
    </source>
</evidence>
<dbReference type="PANTHER" id="PTHR30572:SF18">
    <property type="entry name" value="ABC-TYPE MACROLIDE FAMILY EXPORT SYSTEM PERMEASE COMPONENT 2"/>
    <property type="match status" value="1"/>
</dbReference>
<gene>
    <name evidence="9" type="ORF">LZZ85_27860</name>
</gene>
<evidence type="ECO:0000259" key="7">
    <source>
        <dbReference type="Pfam" id="PF02687"/>
    </source>
</evidence>
<feature type="transmembrane region" description="Helical" evidence="6">
    <location>
        <begin position="685"/>
        <end position="707"/>
    </location>
</feature>
<evidence type="ECO:0000256" key="5">
    <source>
        <dbReference type="ARBA" id="ARBA00023136"/>
    </source>
</evidence>
<feature type="transmembrane region" description="Helical" evidence="6">
    <location>
        <begin position="377"/>
        <end position="403"/>
    </location>
</feature>
<evidence type="ECO:0000313" key="9">
    <source>
        <dbReference type="EMBL" id="MCG2618149.1"/>
    </source>
</evidence>
<evidence type="ECO:0000256" key="2">
    <source>
        <dbReference type="ARBA" id="ARBA00022475"/>
    </source>
</evidence>
<dbReference type="InterPro" id="IPR003838">
    <property type="entry name" value="ABC3_permease_C"/>
</dbReference>
<protein>
    <submittedName>
        <fullName evidence="9">ABC transporter permease</fullName>
    </submittedName>
</protein>
<comment type="caution">
    <text evidence="9">The sequence shown here is derived from an EMBL/GenBank/DDBJ whole genome shotgun (WGS) entry which is preliminary data.</text>
</comment>
<feature type="domain" description="MacB-like periplasmic core" evidence="8">
    <location>
        <begin position="20"/>
        <end position="241"/>
    </location>
</feature>
<feature type="domain" description="ABC3 transporter permease C-terminal" evidence="7">
    <location>
        <begin position="686"/>
        <end position="799"/>
    </location>
</feature>
<keyword evidence="3 6" id="KW-0812">Transmembrane</keyword>
<keyword evidence="2" id="KW-1003">Cell membrane</keyword>
<comment type="subcellular location">
    <subcellularLocation>
        <location evidence="1">Cell membrane</location>
        <topology evidence="1">Multi-pass membrane protein</topology>
    </subcellularLocation>
</comment>
<evidence type="ECO:0000259" key="8">
    <source>
        <dbReference type="Pfam" id="PF12704"/>
    </source>
</evidence>
<dbReference type="Pfam" id="PF02687">
    <property type="entry name" value="FtsX"/>
    <property type="match status" value="2"/>
</dbReference>
<dbReference type="Pfam" id="PF12704">
    <property type="entry name" value="MacB_PCD"/>
    <property type="match status" value="1"/>
</dbReference>
<dbReference type="InterPro" id="IPR025857">
    <property type="entry name" value="MacB_PCD"/>
</dbReference>
<proteinExistence type="predicted"/>
<keyword evidence="4 6" id="KW-1133">Transmembrane helix</keyword>
<evidence type="ECO:0000256" key="1">
    <source>
        <dbReference type="ARBA" id="ARBA00004651"/>
    </source>
</evidence>
<sequence length="806" mass="90602">MFSNFFITAWRHLRNNKLFSLINTGGLAIAMTVAIFMLLWVQNEWRFDRYHTDAENIHLLSVADKKNNNQLSELVPYPLQSVITQRLRGIERSTTAMSTRYQAPVFNINNRVFSETEGLWVDSNWFSLFNYDFIEGSASSFNSNPRSLILTESKAHQFFGNQPFLGKIVQVDSIGYAVAGVIRDNPAFSSFQQDVFIPLAAKLSTTEAIRDAAYWGSSSCITFIKLAPQTNAAQLAHTITNIYAENKVSDNAFTRQVELVPLPMLHFTEGLSSSIFPHGSRKSMYIFSSLAILLLITASINFVNLSVARAGLRSKEISMRKITGAGRWHLFAQLMTEAVLTALLSLALTMLLLYALWPLFRSFTTMSLELDLLNLNVVYILAGTLITVILLTGIYPALLLSSFKPVLLFQDRGVLGIRKGSLQTILVTTQFVLAVVMITGTVVVYRQLSFIQQQDAGYKREQVFSFRLPFKTIQQMKLNPGQKELFLTTFKNELTASSALQNVTRINFGSIQNNTGRTGQKFDWYGYPKDNEEKLITEFMTDTDFNKIMQLTFVEGGWFNGSDARDKDNIILNETAVRLYGLKSPVVGTRFSSPATEGIVAGVVKDFHFQSLHEAIAPLVIRQDQYALGNTFLIKTQPGQIQAALDIAEKAWKKYFSGDHLSFHFLDEEFELLYAKDRQMMRFSFLFGCLSILLSCIGLLGITVFAVRQRNKEISIRKVLGASSANISLLLSGKFLKPVIIALLIAIPISYIVADQWLQNYAYRISISWQYFISSAAIIILISLLTIAVQAISAGWQNPVKALRKE</sequence>
<feature type="domain" description="ABC3 transporter permease C-terminal" evidence="7">
    <location>
        <begin position="289"/>
        <end position="403"/>
    </location>
</feature>
<evidence type="ECO:0000313" key="10">
    <source>
        <dbReference type="Proteomes" id="UP001165367"/>
    </source>
</evidence>
<feature type="transmembrane region" description="Helical" evidence="6">
    <location>
        <begin position="727"/>
        <end position="751"/>
    </location>
</feature>
<dbReference type="PANTHER" id="PTHR30572">
    <property type="entry name" value="MEMBRANE COMPONENT OF TRANSPORTER-RELATED"/>
    <property type="match status" value="1"/>
</dbReference>
<evidence type="ECO:0000256" key="6">
    <source>
        <dbReference type="SAM" id="Phobius"/>
    </source>
</evidence>
<keyword evidence="10" id="KW-1185">Reference proteome</keyword>
<dbReference type="EMBL" id="JAKLTR010000036">
    <property type="protein sequence ID" value="MCG2618149.1"/>
    <property type="molecule type" value="Genomic_DNA"/>
</dbReference>
<dbReference type="Proteomes" id="UP001165367">
    <property type="component" value="Unassembled WGS sequence"/>
</dbReference>
<organism evidence="9 10">
    <name type="scientific">Terrimonas ginsenosidimutans</name>
    <dbReference type="NCBI Taxonomy" id="2908004"/>
    <lineage>
        <taxon>Bacteria</taxon>
        <taxon>Pseudomonadati</taxon>
        <taxon>Bacteroidota</taxon>
        <taxon>Chitinophagia</taxon>
        <taxon>Chitinophagales</taxon>
        <taxon>Chitinophagaceae</taxon>
        <taxon>Terrimonas</taxon>
    </lineage>
</organism>